<dbReference type="Pfam" id="PF04996">
    <property type="entry name" value="AstB"/>
    <property type="match status" value="1"/>
</dbReference>
<feature type="active site" description="Nucleophile" evidence="3">
    <location>
        <position position="370"/>
    </location>
</feature>
<comment type="function">
    <text evidence="3">Catalyzes the hydrolysis of N(2)-succinylarginine into N(2)-succinylornithine, ammonia and CO(2).</text>
</comment>
<keyword evidence="1 3" id="KW-0056">Arginine metabolism</keyword>
<comment type="subunit">
    <text evidence="3">Homodimer.</text>
</comment>
<dbReference type="RefSeq" id="WP_285390693.1">
    <property type="nucleotide sequence ID" value="NZ_JASSVS010000004.1"/>
</dbReference>
<dbReference type="NCBIfam" id="NF009789">
    <property type="entry name" value="PRK13281.1"/>
    <property type="match status" value="1"/>
</dbReference>
<proteinExistence type="inferred from homology"/>
<dbReference type="EC" id="3.5.3.23" evidence="3 4"/>
<evidence type="ECO:0000256" key="2">
    <source>
        <dbReference type="ARBA" id="ARBA00022801"/>
    </source>
</evidence>
<comment type="similarity">
    <text evidence="3">Belongs to the succinylarginine dihydrolase family.</text>
</comment>
<feature type="active site" evidence="3">
    <location>
        <position position="252"/>
    </location>
</feature>
<feature type="binding site" evidence="3">
    <location>
        <position position="112"/>
    </location>
    <ligand>
        <name>substrate</name>
    </ligand>
</feature>
<dbReference type="PANTHER" id="PTHR30420:SF2">
    <property type="entry name" value="N-SUCCINYLARGININE DIHYDROLASE"/>
    <property type="match status" value="1"/>
</dbReference>
<keyword evidence="6" id="KW-1185">Reference proteome</keyword>
<evidence type="ECO:0000256" key="4">
    <source>
        <dbReference type="NCBIfam" id="TIGR03241"/>
    </source>
</evidence>
<dbReference type="InterPro" id="IPR037031">
    <property type="entry name" value="AstB_sf"/>
</dbReference>
<dbReference type="NCBIfam" id="TIGR03241">
    <property type="entry name" value="arg_catab_astB"/>
    <property type="match status" value="1"/>
</dbReference>
<sequence>MPKHAVEANFDGLVGPTHNYAGLSWGNVASKSNVRSVSNPREAALQGLAKMKRLADRGFVQGVLPPHERPHIPTLRAVGFSGSDSDVLRAAADHSPSILAAASSASAMWTANAATVSPSADTADHRVHFTPANLNAKFHRSIEHVVTGRALKSIFADESRFAHHPALPSVSQFGDEGAANHTRLCGGYGDPGVELFVYGQIAFNEQAPAPRIYPARQTLEASQAIARLHGLKDSRVVYAQQNPEAIDAGVFHNDVIAVGNGNTLFYHELAFLEEERVLADIRSRLTGAELEAVRVSSSQVPLEDAVASYLFNSQLLNTPDGMMLAVPGECREIASVSRYLDELVEDAGSITSVEVFDVKQSMRNGGGPACLRLRVVLNDDELKAMHQGVLLTDALYERLTTWVEAHYREELSQDDLGDPMLLDEVRKALDELTGILGLGSIYDFQL</sequence>
<evidence type="ECO:0000313" key="6">
    <source>
        <dbReference type="Proteomes" id="UP001227964"/>
    </source>
</evidence>
<dbReference type="Proteomes" id="UP001227964">
    <property type="component" value="Unassembled WGS sequence"/>
</dbReference>
<dbReference type="Gene3D" id="3.75.10.20">
    <property type="entry name" value="Succinylarginine dihydrolase"/>
    <property type="match status" value="1"/>
</dbReference>
<keyword evidence="2 3" id="KW-0378">Hydrolase</keyword>
<feature type="binding site" evidence="3">
    <location>
        <position position="254"/>
    </location>
    <ligand>
        <name>substrate</name>
    </ligand>
</feature>
<dbReference type="GO" id="GO:0009015">
    <property type="term" value="F:N-succinylarginine dihydrolase activity"/>
    <property type="evidence" value="ECO:0007669"/>
    <property type="project" value="UniProtKB-EC"/>
</dbReference>
<dbReference type="InterPro" id="IPR007079">
    <property type="entry name" value="SuccinylArg_d-Hdrlase_AstB"/>
</dbReference>
<feature type="binding site" evidence="3">
    <location>
        <position position="364"/>
    </location>
    <ligand>
        <name>substrate</name>
    </ligand>
</feature>
<comment type="pathway">
    <text evidence="3">Amino-acid degradation; L-arginine degradation via AST pathway; L-glutamate and succinate from L-arginine: step 2/5.</text>
</comment>
<feature type="active site" evidence="3">
    <location>
        <position position="176"/>
    </location>
</feature>
<feature type="binding site" evidence="3">
    <location>
        <position position="216"/>
    </location>
    <ligand>
        <name>substrate</name>
    </ligand>
</feature>
<name>A0ABT7ICS9_9GAMM</name>
<evidence type="ECO:0000256" key="3">
    <source>
        <dbReference type="HAMAP-Rule" id="MF_01172"/>
    </source>
</evidence>
<dbReference type="EMBL" id="JASSVS010000004">
    <property type="protein sequence ID" value="MDL0431592.1"/>
    <property type="molecule type" value="Genomic_DNA"/>
</dbReference>
<feature type="binding site" evidence="3">
    <location>
        <begin position="139"/>
        <end position="140"/>
    </location>
    <ligand>
        <name>substrate</name>
    </ligand>
</feature>
<dbReference type="SUPFAM" id="SSF55909">
    <property type="entry name" value="Pentein"/>
    <property type="match status" value="1"/>
</dbReference>
<reference evidence="5 6" key="1">
    <citation type="submission" date="2023-06" db="EMBL/GenBank/DDBJ databases">
        <title>Marinobacter azerbaijanicus a moderately halophilic, isolated from Urmia Lake in Azerbaijan region of Iran.</title>
        <authorList>
            <person name="Sanchez-Porro C."/>
            <person name="Aghdam E.M."/>
            <person name="Saheb S.M."/>
            <person name="Tarhriz V."/>
            <person name="Kazemi E."/>
            <person name="Ammozegar M.A."/>
            <person name="Ventosa A."/>
            <person name="Hejazi M.S."/>
        </authorList>
    </citation>
    <scope>NUCLEOTIDE SEQUENCE [LARGE SCALE GENOMIC DNA]</scope>
    <source>
        <strain evidence="5 6">TBZ242</strain>
    </source>
</reference>
<evidence type="ECO:0000256" key="1">
    <source>
        <dbReference type="ARBA" id="ARBA00022503"/>
    </source>
</evidence>
<comment type="catalytic activity">
    <reaction evidence="3">
        <text>N(2)-succinyl-L-arginine + 2 H2O + 2 H(+) = N(2)-succinyl-L-ornithine + 2 NH4(+) + CO2</text>
        <dbReference type="Rhea" id="RHEA:19533"/>
        <dbReference type="ChEBI" id="CHEBI:15377"/>
        <dbReference type="ChEBI" id="CHEBI:15378"/>
        <dbReference type="ChEBI" id="CHEBI:16526"/>
        <dbReference type="ChEBI" id="CHEBI:28938"/>
        <dbReference type="ChEBI" id="CHEBI:58241"/>
        <dbReference type="ChEBI" id="CHEBI:58514"/>
        <dbReference type="EC" id="3.5.3.23"/>
    </reaction>
</comment>
<evidence type="ECO:0000313" key="5">
    <source>
        <dbReference type="EMBL" id="MDL0431592.1"/>
    </source>
</evidence>
<comment type="caution">
    <text evidence="5">The sequence shown here is derived from an EMBL/GenBank/DDBJ whole genome shotgun (WGS) entry which is preliminary data.</text>
</comment>
<dbReference type="HAMAP" id="MF_01172">
    <property type="entry name" value="AstB"/>
    <property type="match status" value="1"/>
</dbReference>
<organism evidence="5 6">
    <name type="scientific">Marinobacter azerbaijanicus</name>
    <dbReference type="NCBI Taxonomy" id="3050455"/>
    <lineage>
        <taxon>Bacteria</taxon>
        <taxon>Pseudomonadati</taxon>
        <taxon>Pseudomonadota</taxon>
        <taxon>Gammaproteobacteria</taxon>
        <taxon>Pseudomonadales</taxon>
        <taxon>Marinobacteraceae</taxon>
        <taxon>Marinobacter</taxon>
    </lineage>
</organism>
<feature type="binding site" evidence="3">
    <location>
        <begin position="21"/>
        <end position="30"/>
    </location>
    <ligand>
        <name>substrate</name>
    </ligand>
</feature>
<protein>
    <recommendedName>
        <fullName evidence="3 4">N-succinylarginine dihydrolase</fullName>
        <ecNumber evidence="3 4">3.5.3.23</ecNumber>
    </recommendedName>
</protein>
<gene>
    <name evidence="3 5" type="primary">astB</name>
    <name evidence="5" type="ORF">QPM17_10655</name>
</gene>
<dbReference type="PANTHER" id="PTHR30420">
    <property type="entry name" value="N-SUCCINYLARGININE DIHYDROLASE"/>
    <property type="match status" value="1"/>
</dbReference>
<accession>A0ABT7ICS9</accession>